<reference evidence="8" key="1">
    <citation type="submission" date="2022-04" db="EMBL/GenBank/DDBJ databases">
        <title>Complete genome of Methanoplanus endosymbiosus DSM 3599.</title>
        <authorList>
            <person name="Chen S.-C."/>
            <person name="You Y.-T."/>
            <person name="Zhou Y.-Z."/>
            <person name="Lai M.-C."/>
        </authorList>
    </citation>
    <scope>NUCLEOTIDE SEQUENCE</scope>
    <source>
        <strain evidence="8">DSM 3599</strain>
    </source>
</reference>
<dbReference type="Pfam" id="PF02463">
    <property type="entry name" value="SMC_N"/>
    <property type="match status" value="1"/>
</dbReference>
<feature type="domain" description="SMC hinge" evidence="7">
    <location>
        <begin position="508"/>
        <end position="621"/>
    </location>
</feature>
<name>A0A9E7PR51_9EURY</name>
<evidence type="ECO:0000313" key="8">
    <source>
        <dbReference type="EMBL" id="UUX93474.1"/>
    </source>
</evidence>
<accession>A0A9E7PR51</accession>
<dbReference type="EMBL" id="CP096115">
    <property type="protein sequence ID" value="UUX93474.1"/>
    <property type="molecule type" value="Genomic_DNA"/>
</dbReference>
<dbReference type="InterPro" id="IPR036277">
    <property type="entry name" value="SMC_hinge_sf"/>
</dbReference>
<dbReference type="GO" id="GO:0016887">
    <property type="term" value="F:ATP hydrolysis activity"/>
    <property type="evidence" value="ECO:0007669"/>
    <property type="project" value="InterPro"/>
</dbReference>
<evidence type="ECO:0000259" key="7">
    <source>
        <dbReference type="SMART" id="SM00968"/>
    </source>
</evidence>
<dbReference type="Gene3D" id="1.20.1060.20">
    <property type="match status" value="1"/>
</dbReference>
<dbReference type="Proteomes" id="UP001060368">
    <property type="component" value="Chromosome"/>
</dbReference>
<dbReference type="GO" id="GO:0007062">
    <property type="term" value="P:sister chromatid cohesion"/>
    <property type="evidence" value="ECO:0007669"/>
    <property type="project" value="InterPro"/>
</dbReference>
<dbReference type="InterPro" id="IPR010935">
    <property type="entry name" value="SMC_hinge"/>
</dbReference>
<dbReference type="PIRSF" id="PIRSF005719">
    <property type="entry name" value="SMC"/>
    <property type="match status" value="1"/>
</dbReference>
<dbReference type="GO" id="GO:0005694">
    <property type="term" value="C:chromosome"/>
    <property type="evidence" value="ECO:0007669"/>
    <property type="project" value="InterPro"/>
</dbReference>
<evidence type="ECO:0000256" key="5">
    <source>
        <dbReference type="ARBA" id="ARBA00023125"/>
    </source>
</evidence>
<dbReference type="SUPFAM" id="SSF52540">
    <property type="entry name" value="P-loop containing nucleoside triphosphate hydrolases"/>
    <property type="match status" value="1"/>
</dbReference>
<feature type="coiled-coil region" evidence="6">
    <location>
        <begin position="251"/>
        <end position="398"/>
    </location>
</feature>
<dbReference type="PANTHER" id="PTHR43977">
    <property type="entry name" value="STRUCTURAL MAINTENANCE OF CHROMOSOMES PROTEIN 3"/>
    <property type="match status" value="1"/>
</dbReference>
<organism evidence="8 9">
    <name type="scientific">Methanoplanus endosymbiosus</name>
    <dbReference type="NCBI Taxonomy" id="33865"/>
    <lineage>
        <taxon>Archaea</taxon>
        <taxon>Methanobacteriati</taxon>
        <taxon>Methanobacteriota</taxon>
        <taxon>Stenosarchaea group</taxon>
        <taxon>Methanomicrobia</taxon>
        <taxon>Methanomicrobiales</taxon>
        <taxon>Methanomicrobiaceae</taxon>
        <taxon>Methanoplanus</taxon>
    </lineage>
</organism>
<dbReference type="KEGG" id="mend:L6E24_04985"/>
<dbReference type="Gene3D" id="3.30.70.1620">
    <property type="match status" value="1"/>
</dbReference>
<keyword evidence="5 6" id="KW-0238">DNA-binding</keyword>
<dbReference type="InterPro" id="IPR027417">
    <property type="entry name" value="P-loop_NTPase"/>
</dbReference>
<evidence type="ECO:0000256" key="4">
    <source>
        <dbReference type="ARBA" id="ARBA00023054"/>
    </source>
</evidence>
<evidence type="ECO:0000256" key="3">
    <source>
        <dbReference type="ARBA" id="ARBA00022840"/>
    </source>
</evidence>
<dbReference type="RefSeq" id="WP_257743611.1">
    <property type="nucleotide sequence ID" value="NZ_CP096115.1"/>
</dbReference>
<dbReference type="SUPFAM" id="SSF75553">
    <property type="entry name" value="Smc hinge domain"/>
    <property type="match status" value="1"/>
</dbReference>
<sequence>MYITELEVDNFKSFGKKTKIPFFEGFTVISGPNGSGKSNIIDSVLFCLTLSGARGLRAEKLTDLINLNSGKNTAEVSITFSEGTKIRRKIKRTPHGYYSYNYLNDRACKVGDIVEYLSRNGIKSEGYNVVMQGDITRITEMSNTERRKIIDEIAGVAEFDKKRDQALSELEIVRDRIEREELILAELENRIIELKEEKEQALKYRALEEELEHLKNCLSSAKLAEKNKELLAVRSLTEDQNAESEKLSVNKSVRQDELEQLKVRAKEIEDEINDKSGAEYLALLSEIENARGKVRFCEQSIAKLNAEREKSKEAQQKNFADMRRAESTVKEISDKIRNLSVDRSGLSMELSGIRADLENAENQLSKESRTVEGAKDELFSLRERLEKFRSQRSDLLKEQDLLIEKSRFRTEEKERLSERLIQAESELKGRAGSLEEYSELIKSLGAEKSVIDRELSVSEGRLFENKGALEKVKSEIRSLDRELMRLEAQQQASGGPGGRAMDYILGMDGIYGTVAQLGRAPPEYTNALNIAAGGRLRSIVSESDSVASSCISYLKENRLGRMTFLPLNKLRAPDLPHISDPDVIGYAADLLEYDPLFDSVFRHVFGRTVVVKDMATARRMMGRFRMVTLDGDLIEVAGAMTGGSVHKKMQGFGVAADDGINALKAKISALAAEEGDLRAAVERYENLAGERRSRRSEIGGQISKYGVLVEEFQKLYDSLNAEIAGIREKQDDMAGDFSLGAVRLEEIESVLEGISWDIGSVEGSIESLKKKLGDTGIPELAEKVDFLRRKVTDSERRLRNKDDDISDSQRERQHFQSRLTEFQNERERIDSDFKRIDEDVLKNQAGISEAEAEINSLVEKKDNFSVELNKLQALRDELNSSVLAVEKKIFAINSEMERIKLQVSSLMEREGSLLSEIEELSAKTSGVETDMSPDEIEKGIDSSERAIKRIGAVNMLAIEEYGRVDTRIKERSGKKEVLSRERANIIERIEHYEKMKYDSFMEAYNAIDSNFRSIFARLTEGSGNLSLDSTEDPFSGGMTFAVQPRGKKVHLLSALSGGEKSLTTLAFIFSIQQYMPAPFYALDEVDMMLDGSNVERISNMISELSGNAQTICVSLRRPTIERADRIIGVTARPDKSTYVTGVKSNG</sequence>
<evidence type="ECO:0000313" key="9">
    <source>
        <dbReference type="Proteomes" id="UP001060368"/>
    </source>
</evidence>
<evidence type="ECO:0000256" key="6">
    <source>
        <dbReference type="HAMAP-Rule" id="MF_01894"/>
    </source>
</evidence>
<dbReference type="SMART" id="SM00968">
    <property type="entry name" value="SMC_hinge"/>
    <property type="match status" value="1"/>
</dbReference>
<dbReference type="InterPro" id="IPR011890">
    <property type="entry name" value="SMC_prok"/>
</dbReference>
<keyword evidence="4 6" id="KW-0175">Coiled coil</keyword>
<dbReference type="InterPro" id="IPR003395">
    <property type="entry name" value="RecF/RecN/SMC_N"/>
</dbReference>
<keyword evidence="1 6" id="KW-0963">Cytoplasm</keyword>
<dbReference type="HAMAP" id="MF_01894">
    <property type="entry name" value="Smc_prok"/>
    <property type="match status" value="1"/>
</dbReference>
<dbReference type="GO" id="GO:0030261">
    <property type="term" value="P:chromosome condensation"/>
    <property type="evidence" value="ECO:0007669"/>
    <property type="project" value="InterPro"/>
</dbReference>
<comment type="subunit">
    <text evidence="6">Homodimer.</text>
</comment>
<dbReference type="GO" id="GO:0003677">
    <property type="term" value="F:DNA binding"/>
    <property type="evidence" value="ECO:0007669"/>
    <property type="project" value="UniProtKB-UniRule"/>
</dbReference>
<evidence type="ECO:0000256" key="1">
    <source>
        <dbReference type="ARBA" id="ARBA00022490"/>
    </source>
</evidence>
<comment type="function">
    <text evidence="6">Required for chromosome condensation and partitioning.</text>
</comment>
<gene>
    <name evidence="6 8" type="primary">smc</name>
    <name evidence="8" type="ORF">L6E24_04985</name>
</gene>
<dbReference type="Gene3D" id="3.40.50.300">
    <property type="entry name" value="P-loop containing nucleotide triphosphate hydrolases"/>
    <property type="match status" value="2"/>
</dbReference>
<dbReference type="GeneID" id="74307027"/>
<feature type="coiled-coil region" evidence="6">
    <location>
        <begin position="777"/>
        <end position="888"/>
    </location>
</feature>
<dbReference type="AlphaFoldDB" id="A0A9E7PR51"/>
<dbReference type="NCBIfam" id="TIGR02169">
    <property type="entry name" value="SMC_prok_A"/>
    <property type="match status" value="1"/>
</dbReference>
<proteinExistence type="inferred from homology"/>
<feature type="binding site" evidence="6">
    <location>
        <begin position="32"/>
        <end position="39"/>
    </location>
    <ligand>
        <name>ATP</name>
        <dbReference type="ChEBI" id="CHEBI:30616"/>
    </ligand>
</feature>
<keyword evidence="3 6" id="KW-0067">ATP-binding</keyword>
<dbReference type="GO" id="GO:0006260">
    <property type="term" value="P:DNA replication"/>
    <property type="evidence" value="ECO:0007669"/>
    <property type="project" value="UniProtKB-UniRule"/>
</dbReference>
<comment type="similarity">
    <text evidence="6">Belongs to the SMC family.</text>
</comment>
<comment type="subcellular location">
    <subcellularLocation>
        <location evidence="6">Cytoplasm</location>
    </subcellularLocation>
</comment>
<evidence type="ECO:0000256" key="2">
    <source>
        <dbReference type="ARBA" id="ARBA00022741"/>
    </source>
</evidence>
<keyword evidence="2 6" id="KW-0547">Nucleotide-binding</keyword>
<keyword evidence="9" id="KW-1185">Reference proteome</keyword>
<feature type="coiled-coil region" evidence="6">
    <location>
        <begin position="170"/>
        <end position="224"/>
    </location>
</feature>
<protein>
    <recommendedName>
        <fullName evidence="6">Chromosome partition protein Smc</fullName>
    </recommendedName>
</protein>
<comment type="domain">
    <text evidence="6">Contains large globular domains required for ATP hydrolysis at each terminus and a third globular domain forming a flexible hinge near the middle of the molecule. These domains are separated by coiled-coil structures.</text>
</comment>
<dbReference type="InterPro" id="IPR024704">
    <property type="entry name" value="SMC"/>
</dbReference>
<dbReference type="GO" id="GO:0005737">
    <property type="term" value="C:cytoplasm"/>
    <property type="evidence" value="ECO:0007669"/>
    <property type="project" value="UniProtKB-SubCell"/>
</dbReference>
<dbReference type="Pfam" id="PF06470">
    <property type="entry name" value="SMC_hinge"/>
    <property type="match status" value="1"/>
</dbReference>
<feature type="coiled-coil region" evidence="6">
    <location>
        <begin position="670"/>
        <end position="729"/>
    </location>
</feature>
<dbReference type="GO" id="GO:0007059">
    <property type="term" value="P:chromosome segregation"/>
    <property type="evidence" value="ECO:0007669"/>
    <property type="project" value="UniProtKB-UniRule"/>
</dbReference>
<dbReference type="SUPFAM" id="SSF57997">
    <property type="entry name" value="Tropomyosin"/>
    <property type="match status" value="1"/>
</dbReference>
<dbReference type="GO" id="GO:0005524">
    <property type="term" value="F:ATP binding"/>
    <property type="evidence" value="ECO:0007669"/>
    <property type="project" value="UniProtKB-UniRule"/>
</dbReference>
<dbReference type="NCBIfam" id="TIGR02168">
    <property type="entry name" value="SMC_prok_B"/>
    <property type="match status" value="1"/>
</dbReference>